<proteinExistence type="inferred from homology"/>
<comment type="caution">
    <text evidence="13">The sequence shown here is derived from an EMBL/GenBank/DDBJ whole genome shotgun (WGS) entry which is preliminary data.</text>
</comment>
<feature type="binding site" description="axial binding residue" evidence="11">
    <location>
        <position position="280"/>
    </location>
    <ligand>
        <name>heme</name>
        <dbReference type="ChEBI" id="CHEBI:30413"/>
    </ligand>
    <ligandPart>
        <name>Fe</name>
        <dbReference type="ChEBI" id="CHEBI:18248"/>
    </ligandPart>
</feature>
<dbReference type="GO" id="GO:0120547">
    <property type="term" value="F:heme A synthase activity"/>
    <property type="evidence" value="ECO:0007669"/>
    <property type="project" value="UniProtKB-EC"/>
</dbReference>
<accession>A0A235BBU5</accession>
<keyword evidence="6 11" id="KW-0560">Oxidoreductase</keyword>
<feature type="transmembrane region" description="Helical" evidence="11">
    <location>
        <begin position="59"/>
        <end position="80"/>
    </location>
</feature>
<comment type="function">
    <text evidence="11">Catalyzes the conversion of heme O to heme A by two successive hydroxylations of the methyl group at C8. The first hydroxylation forms heme I, the second hydroxylation results in an unstable dihydroxymethyl group, which spontaneously dehydrates, resulting in the formyl group of heme A.</text>
</comment>
<keyword evidence="2 11" id="KW-1003">Cell membrane</keyword>
<dbReference type="Proteomes" id="UP000215459">
    <property type="component" value="Unassembled WGS sequence"/>
</dbReference>
<evidence type="ECO:0000256" key="11">
    <source>
        <dbReference type="HAMAP-Rule" id="MF_01664"/>
    </source>
</evidence>
<keyword evidence="14" id="KW-1185">Reference proteome</keyword>
<gene>
    <name evidence="11" type="primary">ctaA</name>
    <name evidence="13" type="ORF">CHM34_01885</name>
</gene>
<protein>
    <recommendedName>
        <fullName evidence="11">Heme A synthase</fullName>
        <shortName evidence="11">HAS</shortName>
        <ecNumber evidence="11">1.17.99.9</ecNumber>
    </recommendedName>
    <alternativeName>
        <fullName evidence="11">Cytochrome aa3-controlling protein</fullName>
    </alternativeName>
</protein>
<dbReference type="InterPro" id="IPR023755">
    <property type="entry name" value="HemeA_Synthase_type1"/>
</dbReference>
<feature type="transmembrane region" description="Helical" evidence="11">
    <location>
        <begin position="120"/>
        <end position="145"/>
    </location>
</feature>
<evidence type="ECO:0000313" key="13">
    <source>
        <dbReference type="EMBL" id="OYD09768.1"/>
    </source>
</evidence>
<evidence type="ECO:0000256" key="8">
    <source>
        <dbReference type="ARBA" id="ARBA00023133"/>
    </source>
</evidence>
<keyword evidence="3 11" id="KW-0812">Transmembrane</keyword>
<dbReference type="PANTHER" id="PTHR35457:SF1">
    <property type="entry name" value="HEME A SYNTHASE"/>
    <property type="match status" value="1"/>
</dbReference>
<comment type="subcellular location">
    <subcellularLocation>
        <location evidence="11">Cell membrane</location>
        <topology evidence="11">Multi-pass membrane protein</topology>
    </subcellularLocation>
    <subcellularLocation>
        <location evidence="1">Membrane</location>
        <topology evidence="1">Multi-pass membrane protein</topology>
    </subcellularLocation>
</comment>
<evidence type="ECO:0000256" key="10">
    <source>
        <dbReference type="ARBA" id="ARBA00023157"/>
    </source>
</evidence>
<evidence type="ECO:0000256" key="2">
    <source>
        <dbReference type="ARBA" id="ARBA00022475"/>
    </source>
</evidence>
<feature type="transmembrane region" description="Helical" evidence="11">
    <location>
        <begin position="92"/>
        <end position="114"/>
    </location>
</feature>
<evidence type="ECO:0000256" key="12">
    <source>
        <dbReference type="SAM" id="MobiDB-lite"/>
    </source>
</evidence>
<comment type="similarity">
    <text evidence="11">Belongs to the COX15/CtaA family. Type 1 subfamily.</text>
</comment>
<evidence type="ECO:0000256" key="6">
    <source>
        <dbReference type="ARBA" id="ARBA00023002"/>
    </source>
</evidence>
<name>A0A235BBU5_9BACL</name>
<dbReference type="EMBL" id="NOWF01000001">
    <property type="protein sequence ID" value="OYD09768.1"/>
    <property type="molecule type" value="Genomic_DNA"/>
</dbReference>
<keyword evidence="8 11" id="KW-0350">Heme biosynthesis</keyword>
<dbReference type="HAMAP" id="MF_01664">
    <property type="entry name" value="HemeA_synth_type1"/>
    <property type="match status" value="1"/>
</dbReference>
<evidence type="ECO:0000256" key="7">
    <source>
        <dbReference type="ARBA" id="ARBA00023004"/>
    </source>
</evidence>
<comment type="pathway">
    <text evidence="11">Porphyrin-containing compound metabolism; heme A biosynthesis; heme A from heme O: step 1/1.</text>
</comment>
<feature type="region of interest" description="Disordered" evidence="12">
    <location>
        <begin position="304"/>
        <end position="323"/>
    </location>
</feature>
<feature type="binding site" description="axial binding residue" evidence="11">
    <location>
        <position position="218"/>
    </location>
    <ligand>
        <name>heme</name>
        <dbReference type="ChEBI" id="CHEBI:30413"/>
    </ligand>
    <ligandPart>
        <name>Fe</name>
        <dbReference type="ChEBI" id="CHEBI:18248"/>
    </ligandPart>
</feature>
<reference evidence="13 14" key="1">
    <citation type="submission" date="2017-07" db="EMBL/GenBank/DDBJ databases">
        <title>The genome sequence of Paludifilum halophilum highlights mechanisms for microbial adaptation to high salt environemnts.</title>
        <authorList>
            <person name="Belbahri L."/>
        </authorList>
    </citation>
    <scope>NUCLEOTIDE SEQUENCE [LARGE SCALE GENOMIC DNA]</scope>
    <source>
        <strain evidence="13 14">DSM 102817</strain>
    </source>
</reference>
<evidence type="ECO:0000256" key="1">
    <source>
        <dbReference type="ARBA" id="ARBA00004141"/>
    </source>
</evidence>
<evidence type="ECO:0000256" key="4">
    <source>
        <dbReference type="ARBA" id="ARBA00022723"/>
    </source>
</evidence>
<comment type="cofactor">
    <cofactor evidence="11">
        <name>heme b</name>
        <dbReference type="ChEBI" id="CHEBI:60344"/>
    </cofactor>
</comment>
<dbReference type="EC" id="1.17.99.9" evidence="11"/>
<feature type="transmembrane region" description="Helical" evidence="11">
    <location>
        <begin position="166"/>
        <end position="185"/>
    </location>
</feature>
<dbReference type="UniPathway" id="UPA00269">
    <property type="reaction ID" value="UER00713"/>
</dbReference>
<keyword evidence="7 11" id="KW-0408">Iron</keyword>
<dbReference type="RefSeq" id="WP_094262869.1">
    <property type="nucleotide sequence ID" value="NZ_NOWF01000001.1"/>
</dbReference>
<feature type="transmembrane region" description="Helical" evidence="11">
    <location>
        <begin position="216"/>
        <end position="234"/>
    </location>
</feature>
<keyword evidence="4 11" id="KW-0479">Metal-binding</keyword>
<organism evidence="13 14">
    <name type="scientific">Paludifilum halophilum</name>
    <dbReference type="NCBI Taxonomy" id="1642702"/>
    <lineage>
        <taxon>Bacteria</taxon>
        <taxon>Bacillati</taxon>
        <taxon>Bacillota</taxon>
        <taxon>Bacilli</taxon>
        <taxon>Bacillales</taxon>
        <taxon>Thermoactinomycetaceae</taxon>
        <taxon>Paludifilum</taxon>
    </lineage>
</organism>
<evidence type="ECO:0000256" key="5">
    <source>
        <dbReference type="ARBA" id="ARBA00022989"/>
    </source>
</evidence>
<sequence length="323" mass="35632">MNRWLRGLSVLGVIGNFMILIQGALVTKTGSGDGCGNTWPFCHGEVFPTYNTLELWIEYSHRIVSGAVGLIVAVLSVWAWRAYRDNRTVKFLSFNSVFFIVLQGLMGAAAVVFGQSKAVLALHFGLSLLSFAAVALLSVVLFQLAKNMESPGYKGSRQPVSRRLKYGIYGLAVYTYLVVYTGAYVRHTGSSMGCSTWPLCGDTFWPGLETQAGIQMTHRFFAGFLFLLTLWLLWTVKKNYPHRRDLWKGSLVAFILTFLQVISGGLVVLTGLELMIALLHTTLIAAFFAALCYLCLQIGKPWQSDAEPESKGPEPSGGRPLIQ</sequence>
<evidence type="ECO:0000256" key="3">
    <source>
        <dbReference type="ARBA" id="ARBA00022692"/>
    </source>
</evidence>
<feature type="transmembrane region" description="Helical" evidence="11">
    <location>
        <begin position="7"/>
        <end position="25"/>
    </location>
</feature>
<dbReference type="AlphaFoldDB" id="A0A235BBU5"/>
<keyword evidence="10" id="KW-1015">Disulfide bond</keyword>
<feature type="transmembrane region" description="Helical" evidence="11">
    <location>
        <begin position="274"/>
        <end position="296"/>
    </location>
</feature>
<dbReference type="Pfam" id="PF02628">
    <property type="entry name" value="COX15-CtaA"/>
    <property type="match status" value="1"/>
</dbReference>
<evidence type="ECO:0000256" key="9">
    <source>
        <dbReference type="ARBA" id="ARBA00023136"/>
    </source>
</evidence>
<keyword evidence="5 11" id="KW-1133">Transmembrane helix</keyword>
<feature type="transmembrane region" description="Helical" evidence="11">
    <location>
        <begin position="246"/>
        <end position="268"/>
    </location>
</feature>
<dbReference type="PANTHER" id="PTHR35457">
    <property type="entry name" value="HEME A SYNTHASE"/>
    <property type="match status" value="1"/>
</dbReference>
<dbReference type="GO" id="GO:0005886">
    <property type="term" value="C:plasma membrane"/>
    <property type="evidence" value="ECO:0007669"/>
    <property type="project" value="UniProtKB-SubCell"/>
</dbReference>
<evidence type="ECO:0000313" key="14">
    <source>
        <dbReference type="Proteomes" id="UP000215459"/>
    </source>
</evidence>
<dbReference type="InterPro" id="IPR003780">
    <property type="entry name" value="COX15/CtaA_fam"/>
</dbReference>
<dbReference type="InterPro" id="IPR050450">
    <property type="entry name" value="COX15/CtaA_HemeA_synthase"/>
</dbReference>
<comment type="subunit">
    <text evidence="11">Interacts with CtaB.</text>
</comment>
<comment type="catalytic activity">
    <reaction evidence="11">
        <text>Fe(II)-heme o + 2 A + H2O = Fe(II)-heme a + 2 AH2</text>
        <dbReference type="Rhea" id="RHEA:63388"/>
        <dbReference type="ChEBI" id="CHEBI:13193"/>
        <dbReference type="ChEBI" id="CHEBI:15377"/>
        <dbReference type="ChEBI" id="CHEBI:17499"/>
        <dbReference type="ChEBI" id="CHEBI:60530"/>
        <dbReference type="ChEBI" id="CHEBI:61715"/>
        <dbReference type="EC" id="1.17.99.9"/>
    </reaction>
</comment>
<dbReference type="GO" id="GO:0046872">
    <property type="term" value="F:metal ion binding"/>
    <property type="evidence" value="ECO:0007669"/>
    <property type="project" value="UniProtKB-KW"/>
</dbReference>
<keyword evidence="9 11" id="KW-0472">Membrane</keyword>
<dbReference type="GO" id="GO:0006784">
    <property type="term" value="P:heme A biosynthetic process"/>
    <property type="evidence" value="ECO:0007669"/>
    <property type="project" value="UniProtKB-UniRule"/>
</dbReference>
<dbReference type="OrthoDB" id="9816428at2"/>